<dbReference type="RefSeq" id="WP_132253149.1">
    <property type="nucleotide sequence ID" value="NZ_SMAL01000008.1"/>
</dbReference>
<evidence type="ECO:0000256" key="1">
    <source>
        <dbReference type="SAM" id="Phobius"/>
    </source>
</evidence>
<keyword evidence="1" id="KW-1133">Transmembrane helix</keyword>
<evidence type="ECO:0000313" key="4">
    <source>
        <dbReference type="Proteomes" id="UP000294902"/>
    </source>
</evidence>
<evidence type="ECO:0000313" key="3">
    <source>
        <dbReference type="EMBL" id="TCT13780.1"/>
    </source>
</evidence>
<name>A0A4R3MIT1_9FIRM</name>
<comment type="caution">
    <text evidence="3">The sequence shown here is derived from an EMBL/GenBank/DDBJ whole genome shotgun (WGS) entry which is preliminary data.</text>
</comment>
<protein>
    <submittedName>
        <fullName evidence="3">YcxB-like protein</fullName>
    </submittedName>
</protein>
<keyword evidence="4" id="KW-1185">Reference proteome</keyword>
<keyword evidence="1" id="KW-0472">Membrane</keyword>
<evidence type="ECO:0000259" key="2">
    <source>
        <dbReference type="Pfam" id="PF14317"/>
    </source>
</evidence>
<accession>A0A4R3MIT1</accession>
<dbReference type="Proteomes" id="UP000294902">
    <property type="component" value="Unassembled WGS sequence"/>
</dbReference>
<organism evidence="3 4">
    <name type="scientific">Natranaerovirga pectinivora</name>
    <dbReference type="NCBI Taxonomy" id="682400"/>
    <lineage>
        <taxon>Bacteria</taxon>
        <taxon>Bacillati</taxon>
        <taxon>Bacillota</taxon>
        <taxon>Clostridia</taxon>
        <taxon>Lachnospirales</taxon>
        <taxon>Natranaerovirgaceae</taxon>
        <taxon>Natranaerovirga</taxon>
    </lineage>
</organism>
<feature type="domain" description="YcxB-like C-terminal" evidence="2">
    <location>
        <begin position="98"/>
        <end position="146"/>
    </location>
</feature>
<proteinExistence type="predicted"/>
<gene>
    <name evidence="3" type="ORF">EDC18_10814</name>
</gene>
<dbReference type="Pfam" id="PF14317">
    <property type="entry name" value="YcxB"/>
    <property type="match status" value="1"/>
</dbReference>
<sequence>MSSVNEISLEVKIEEKDMYHFLLHCEYKRVISVIYIFFSISCLILFPFSLTWGDTTFSIMLLVVGLFYTFFTPLSLRLKAKRQILLNPAYKKPFNYVINETGLNISQDHNEFNYSWMDFTKIEQTKNALLFFFSKKVAFILPMKDCEKEIHNILEVLNKEVPHKLKGIKKIK</sequence>
<feature type="transmembrane region" description="Helical" evidence="1">
    <location>
        <begin position="56"/>
        <end position="76"/>
    </location>
</feature>
<dbReference type="OrthoDB" id="9792641at2"/>
<dbReference type="AlphaFoldDB" id="A0A4R3MIT1"/>
<dbReference type="EMBL" id="SMAL01000008">
    <property type="protein sequence ID" value="TCT13780.1"/>
    <property type="molecule type" value="Genomic_DNA"/>
</dbReference>
<feature type="transmembrane region" description="Helical" evidence="1">
    <location>
        <begin position="30"/>
        <end position="50"/>
    </location>
</feature>
<dbReference type="InterPro" id="IPR025588">
    <property type="entry name" value="YcxB-like_C"/>
</dbReference>
<reference evidence="3 4" key="1">
    <citation type="submission" date="2019-03" db="EMBL/GenBank/DDBJ databases">
        <title>Genomic Encyclopedia of Type Strains, Phase IV (KMG-IV): sequencing the most valuable type-strain genomes for metagenomic binning, comparative biology and taxonomic classification.</title>
        <authorList>
            <person name="Goeker M."/>
        </authorList>
    </citation>
    <scope>NUCLEOTIDE SEQUENCE [LARGE SCALE GENOMIC DNA]</scope>
    <source>
        <strain evidence="3 4">DSM 24629</strain>
    </source>
</reference>
<keyword evidence="1" id="KW-0812">Transmembrane</keyword>